<keyword evidence="5 7" id="KW-0238">DNA-binding</keyword>
<dbReference type="InterPro" id="IPR050220">
    <property type="entry name" value="Type_II_DNA_Topoisomerases"/>
</dbReference>
<evidence type="ECO:0000256" key="9">
    <source>
        <dbReference type="SAM" id="MobiDB-lite"/>
    </source>
</evidence>
<dbReference type="PANTHER" id="PTHR43493:SF5">
    <property type="entry name" value="DNA GYRASE SUBUNIT A, CHLOROPLASTIC_MITOCHONDRIAL"/>
    <property type="match status" value="1"/>
</dbReference>
<dbReference type="PROSITE" id="PS52040">
    <property type="entry name" value="TOPO_IIA"/>
    <property type="match status" value="1"/>
</dbReference>
<comment type="similarity">
    <text evidence="2">Belongs to the type II topoisomerase GyrA/ParC subunit family.</text>
</comment>
<dbReference type="FunFam" id="3.30.1360.40:FF:000002">
    <property type="entry name" value="DNA gyrase subunit A"/>
    <property type="match status" value="1"/>
</dbReference>
<evidence type="ECO:0000256" key="5">
    <source>
        <dbReference type="ARBA" id="ARBA00023125"/>
    </source>
</evidence>
<dbReference type="Gene3D" id="3.30.1360.40">
    <property type="match status" value="1"/>
</dbReference>
<sequence length="915" mass="100736">MARQPEQLNFLTPNPNQGQIIPTALHTEMQQSYLEYAMSVIVGRALPDVRDGLKPVHRRILYAMHELGLVPDRPYRKCARVVGDVLGKYHPHGDQSVYDALVRLVQDFSSRYPLLAGHGNFGSVDNDPPAAMRYTECRLAPIGNEALLENINEAVIDFTDNFDSSQQEPVVLPAQLPLLLLNGASGIAVGMATNIPPHNLREVVDGLIALIDRPDLPDDELFKLIPAPDFPTGGIILDRAGIREAYTTGKGSITIRGVARVEEGSGTGRKKQRQVIIISELPFQVNKAAWIEKVAELVNANKMDGIADIRDESDRTGMRVVIELKKETNPDVLLDQLYRQTTLQVNFGAIMLALRGSLPKQMNLRELLQEFISFREETLTRQYRHELDKAQQRLHLVDGLRLVLEDLDRLITVLRFAADSAAAKLELQTQFSLSETQTEAILAMPLRRLTGMERQSLQAEMQELQQQIRRLEGLLGDRRELLKALKKDLRNLKKKHGDDRRTRIASVDAIPASGVHPSPVITLNAEAELLDEAEVEPNPKARGSRNTNGSRTEKATNKDLNGQEVKKATKKESKDLSQASLLQETNGSILPSGFLNIQAPVEDVTLQLTHKGYIKRFDANTRANPDTAFPDDVTTVIYPTRTDCELIVLTSSGKAVPVSIANIPKPQGSKGRGTPLITLLPDATDQIVSHLVWDKNPETTASLVLLTAQAKIKRSPLSEFAGMNTRGLVAAKLKDDDRLCWAEVVGFDRQIAIATSAGRILRMHANEEQIPTLGRSAMGNLAMRLRSTESLVGTVALDLETAPDTELILVTAQGFAKRIRADALRLSPRGSIGSQSFQFLAKNDYLAAIASINPDSELETVTFLIAQEGDMQARTVQVPLALIPLEVPNTQGSLVFTGEIALARTERVVYIAVGG</sequence>
<gene>
    <name evidence="11" type="ORF">V2H45_00250</name>
</gene>
<dbReference type="Gene3D" id="3.90.199.10">
    <property type="entry name" value="Topoisomerase II, domain 5"/>
    <property type="match status" value="1"/>
</dbReference>
<feature type="coiled-coil region" evidence="8">
    <location>
        <begin position="447"/>
        <end position="502"/>
    </location>
</feature>
<dbReference type="EC" id="5.6.2.2" evidence="3"/>
<evidence type="ECO:0000256" key="7">
    <source>
        <dbReference type="PROSITE-ProRule" id="PRU01384"/>
    </source>
</evidence>
<evidence type="ECO:0000259" key="10">
    <source>
        <dbReference type="PROSITE" id="PS52040"/>
    </source>
</evidence>
<dbReference type="PANTHER" id="PTHR43493">
    <property type="entry name" value="DNA GYRASE/TOPOISOMERASE SUBUNIT A"/>
    <property type="match status" value="1"/>
</dbReference>
<keyword evidence="6 7" id="KW-0413">Isomerase</keyword>
<reference evidence="11" key="1">
    <citation type="submission" date="2024-01" db="EMBL/GenBank/DDBJ databases">
        <title>Bank of Algae and Cyanobacteria of the Azores (BACA) strain genomes.</title>
        <authorList>
            <person name="Luz R."/>
            <person name="Cordeiro R."/>
            <person name="Fonseca A."/>
            <person name="Goncalves V."/>
        </authorList>
    </citation>
    <scope>NUCLEOTIDE SEQUENCE</scope>
    <source>
        <strain evidence="11">BACA0141</strain>
    </source>
</reference>
<evidence type="ECO:0000256" key="4">
    <source>
        <dbReference type="ARBA" id="ARBA00023029"/>
    </source>
</evidence>
<dbReference type="GO" id="GO:0005524">
    <property type="term" value="F:ATP binding"/>
    <property type="evidence" value="ECO:0007669"/>
    <property type="project" value="InterPro"/>
</dbReference>
<evidence type="ECO:0000256" key="8">
    <source>
        <dbReference type="SAM" id="Coils"/>
    </source>
</evidence>
<dbReference type="GO" id="GO:0034335">
    <property type="term" value="F:DNA negative supercoiling activity"/>
    <property type="evidence" value="ECO:0007669"/>
    <property type="project" value="UniProtKB-ARBA"/>
</dbReference>
<dbReference type="SUPFAM" id="SSF56719">
    <property type="entry name" value="Type II DNA topoisomerase"/>
    <property type="match status" value="1"/>
</dbReference>
<dbReference type="GO" id="GO:0005737">
    <property type="term" value="C:cytoplasm"/>
    <property type="evidence" value="ECO:0007669"/>
    <property type="project" value="TreeGrafter"/>
</dbReference>
<accession>A0AAW9PXJ0</accession>
<dbReference type="Pfam" id="PF03989">
    <property type="entry name" value="DNA_gyraseA_C"/>
    <property type="match status" value="5"/>
</dbReference>
<evidence type="ECO:0000313" key="11">
    <source>
        <dbReference type="EMBL" id="MEE3715168.1"/>
    </source>
</evidence>
<evidence type="ECO:0000256" key="3">
    <source>
        <dbReference type="ARBA" id="ARBA00012895"/>
    </source>
</evidence>
<dbReference type="CDD" id="cd00187">
    <property type="entry name" value="TOP4c"/>
    <property type="match status" value="1"/>
</dbReference>
<dbReference type="InterPro" id="IPR035516">
    <property type="entry name" value="Gyrase/topoIV_suA_C"/>
</dbReference>
<dbReference type="NCBIfam" id="NF004044">
    <property type="entry name" value="PRK05561.1"/>
    <property type="match status" value="1"/>
</dbReference>
<dbReference type="GO" id="GO:0006265">
    <property type="term" value="P:DNA topological change"/>
    <property type="evidence" value="ECO:0007669"/>
    <property type="project" value="UniProtKB-UniRule"/>
</dbReference>
<dbReference type="InterPro" id="IPR006691">
    <property type="entry name" value="GyrA/parC_rep"/>
</dbReference>
<dbReference type="InterPro" id="IPR013760">
    <property type="entry name" value="Topo_IIA-like_dom_sf"/>
</dbReference>
<evidence type="ECO:0000256" key="2">
    <source>
        <dbReference type="ARBA" id="ARBA00008263"/>
    </source>
</evidence>
<dbReference type="Proteomes" id="UP001333818">
    <property type="component" value="Unassembled WGS sequence"/>
</dbReference>
<protein>
    <recommendedName>
        <fullName evidence="3">DNA topoisomerase (ATP-hydrolyzing)</fullName>
        <ecNumber evidence="3">5.6.2.2</ecNumber>
    </recommendedName>
</protein>
<keyword evidence="4 7" id="KW-0799">Topoisomerase</keyword>
<dbReference type="RefSeq" id="WP_330481591.1">
    <property type="nucleotide sequence ID" value="NZ_JAZBJZ010000001.1"/>
</dbReference>
<dbReference type="InterPro" id="IPR013758">
    <property type="entry name" value="Topo_IIA_A/C_ab"/>
</dbReference>
<dbReference type="InterPro" id="IPR002205">
    <property type="entry name" value="Topo_IIA_dom_A"/>
</dbReference>
<dbReference type="Pfam" id="PF00521">
    <property type="entry name" value="DNA_topoisoIV"/>
    <property type="match status" value="1"/>
</dbReference>
<dbReference type="GO" id="GO:0003677">
    <property type="term" value="F:DNA binding"/>
    <property type="evidence" value="ECO:0007669"/>
    <property type="project" value="UniProtKB-UniRule"/>
</dbReference>
<dbReference type="GO" id="GO:0009330">
    <property type="term" value="C:DNA topoisomerase type II (double strand cut, ATP-hydrolyzing) complex"/>
    <property type="evidence" value="ECO:0007669"/>
    <property type="project" value="TreeGrafter"/>
</dbReference>
<dbReference type="Gene3D" id="1.10.268.10">
    <property type="entry name" value="Topoisomerase, domain 3"/>
    <property type="match status" value="1"/>
</dbReference>
<feature type="active site" description="O-(5'-phospho-DNA)-tyrosine intermediate" evidence="7">
    <location>
        <position position="134"/>
    </location>
</feature>
<dbReference type="AlphaFoldDB" id="A0AAW9PXJ0"/>
<keyword evidence="8" id="KW-0175">Coiled coil</keyword>
<dbReference type="FunFam" id="3.90.199.10:FF:000001">
    <property type="entry name" value="DNA gyrase subunit A"/>
    <property type="match status" value="1"/>
</dbReference>
<evidence type="ECO:0000256" key="6">
    <source>
        <dbReference type="ARBA" id="ARBA00023235"/>
    </source>
</evidence>
<dbReference type="InterPro" id="IPR013757">
    <property type="entry name" value="Topo_IIA_A_a_sf"/>
</dbReference>
<feature type="compositionally biased region" description="Basic and acidic residues" evidence="9">
    <location>
        <begin position="564"/>
        <end position="575"/>
    </location>
</feature>
<comment type="caution">
    <text evidence="11">The sequence shown here is derived from an EMBL/GenBank/DDBJ whole genome shotgun (WGS) entry which is preliminary data.</text>
</comment>
<dbReference type="SUPFAM" id="SSF101904">
    <property type="entry name" value="GyrA/ParC C-terminal domain-like"/>
    <property type="match status" value="1"/>
</dbReference>
<dbReference type="Gene3D" id="2.120.10.90">
    <property type="entry name" value="DNA gyrase/topoisomerase IV, subunit A, C-terminal"/>
    <property type="match status" value="1"/>
</dbReference>
<proteinExistence type="inferred from homology"/>
<feature type="region of interest" description="Disordered" evidence="9">
    <location>
        <begin position="531"/>
        <end position="576"/>
    </location>
</feature>
<evidence type="ECO:0000313" key="12">
    <source>
        <dbReference type="Proteomes" id="UP001333818"/>
    </source>
</evidence>
<keyword evidence="12" id="KW-1185">Reference proteome</keyword>
<dbReference type="EMBL" id="JAZBJZ010000001">
    <property type="protein sequence ID" value="MEE3715168.1"/>
    <property type="molecule type" value="Genomic_DNA"/>
</dbReference>
<organism evidence="11 12">
    <name type="scientific">Tumidithrix elongata BACA0141</name>
    <dbReference type="NCBI Taxonomy" id="2716417"/>
    <lineage>
        <taxon>Bacteria</taxon>
        <taxon>Bacillati</taxon>
        <taxon>Cyanobacteriota</taxon>
        <taxon>Cyanophyceae</taxon>
        <taxon>Pseudanabaenales</taxon>
        <taxon>Pseudanabaenaceae</taxon>
        <taxon>Tumidithrix</taxon>
        <taxon>Tumidithrix elongata</taxon>
    </lineage>
</organism>
<name>A0AAW9PXJ0_9CYAN</name>
<dbReference type="SMART" id="SM00434">
    <property type="entry name" value="TOP4c"/>
    <property type="match status" value="1"/>
</dbReference>
<feature type="domain" description="Topo IIA-type catalytic" evidence="10">
    <location>
        <begin position="46"/>
        <end position="520"/>
    </location>
</feature>
<evidence type="ECO:0000256" key="1">
    <source>
        <dbReference type="ARBA" id="ARBA00000185"/>
    </source>
</evidence>
<comment type="catalytic activity">
    <reaction evidence="1 7">
        <text>ATP-dependent breakage, passage and rejoining of double-stranded DNA.</text>
        <dbReference type="EC" id="5.6.2.2"/>
    </reaction>
</comment>